<proteinExistence type="predicted"/>
<evidence type="ECO:0000313" key="2">
    <source>
        <dbReference type="Proteomes" id="UP001634394"/>
    </source>
</evidence>
<evidence type="ECO:0000313" key="1">
    <source>
        <dbReference type="EMBL" id="KAL3854878.1"/>
    </source>
</evidence>
<sequence length="116" mass="13433">MAASGNAEHLEAIRKQRVIDRQAYKKKQLMESFQQDLGEDPNLIGTEKHYNTSYDREVDLMRKVGSPPGIPKSSPNPHNAAAVDRYRRQQLRQQQLVEYSAKLPNRYSSVDYISQW</sequence>
<dbReference type="EMBL" id="JBJQND010000014">
    <property type="protein sequence ID" value="KAL3854878.1"/>
    <property type="molecule type" value="Genomic_DNA"/>
</dbReference>
<organism evidence="1 2">
    <name type="scientific">Sinanodonta woodiana</name>
    <name type="common">Chinese pond mussel</name>
    <name type="synonym">Anodonta woodiana</name>
    <dbReference type="NCBI Taxonomy" id="1069815"/>
    <lineage>
        <taxon>Eukaryota</taxon>
        <taxon>Metazoa</taxon>
        <taxon>Spiralia</taxon>
        <taxon>Lophotrochozoa</taxon>
        <taxon>Mollusca</taxon>
        <taxon>Bivalvia</taxon>
        <taxon>Autobranchia</taxon>
        <taxon>Heteroconchia</taxon>
        <taxon>Palaeoheterodonta</taxon>
        <taxon>Unionida</taxon>
        <taxon>Unionoidea</taxon>
        <taxon>Unionidae</taxon>
        <taxon>Unioninae</taxon>
        <taxon>Sinanodonta</taxon>
    </lineage>
</organism>
<keyword evidence="2" id="KW-1185">Reference proteome</keyword>
<accession>A0ABD3V2R1</accession>
<comment type="caution">
    <text evidence="1">The sequence shown here is derived from an EMBL/GenBank/DDBJ whole genome shotgun (WGS) entry which is preliminary data.</text>
</comment>
<reference evidence="1 2" key="1">
    <citation type="submission" date="2024-11" db="EMBL/GenBank/DDBJ databases">
        <title>Chromosome-level genome assembly of the freshwater bivalve Anodonta woodiana.</title>
        <authorList>
            <person name="Chen X."/>
        </authorList>
    </citation>
    <scope>NUCLEOTIDE SEQUENCE [LARGE SCALE GENOMIC DNA]</scope>
    <source>
        <strain evidence="1">MN2024</strain>
        <tissue evidence="1">Gills</tissue>
    </source>
</reference>
<dbReference type="AlphaFoldDB" id="A0ABD3V2R1"/>
<dbReference type="Proteomes" id="UP001634394">
    <property type="component" value="Unassembled WGS sequence"/>
</dbReference>
<protein>
    <submittedName>
        <fullName evidence="1">Uncharacterized protein</fullName>
    </submittedName>
</protein>
<gene>
    <name evidence="1" type="ORF">ACJMK2_014114</name>
</gene>
<name>A0ABD3V2R1_SINWO</name>